<sequence length="111" mass="12374">IEDRDIADEIEALCLHNVMQQLEHLSAHACVARRLREGSLELHGMYFDVARAQAYVLDGTGTDAPGGVVFAPVRPEHPEHPGPLEQPERLEHPEPPERPEHPGPLEAKEPR</sequence>
<dbReference type="SUPFAM" id="SSF53056">
    <property type="entry name" value="beta-carbonic anhydrase, cab"/>
    <property type="match status" value="1"/>
</dbReference>
<dbReference type="InterPro" id="IPR036874">
    <property type="entry name" value="Carbonic_anhydrase_sf"/>
</dbReference>
<feature type="region of interest" description="Disordered" evidence="3">
    <location>
        <begin position="67"/>
        <end position="111"/>
    </location>
</feature>
<organism evidence="4 5">
    <name type="scientific">Streptomyces daliensis</name>
    <dbReference type="NCBI Taxonomy" id="299421"/>
    <lineage>
        <taxon>Bacteria</taxon>
        <taxon>Bacillati</taxon>
        <taxon>Actinomycetota</taxon>
        <taxon>Actinomycetes</taxon>
        <taxon>Kitasatosporales</taxon>
        <taxon>Streptomycetaceae</taxon>
        <taxon>Streptomyces</taxon>
    </lineage>
</organism>
<dbReference type="Pfam" id="PF00484">
    <property type="entry name" value="Pro_CA"/>
    <property type="match status" value="1"/>
</dbReference>
<evidence type="ECO:0000256" key="2">
    <source>
        <dbReference type="ARBA" id="ARBA00024993"/>
    </source>
</evidence>
<dbReference type="EMBL" id="JAGSMN010001390">
    <property type="protein sequence ID" value="MBR7678357.1"/>
    <property type="molecule type" value="Genomic_DNA"/>
</dbReference>
<feature type="compositionally biased region" description="Basic and acidic residues" evidence="3">
    <location>
        <begin position="74"/>
        <end position="111"/>
    </location>
</feature>
<comment type="function">
    <text evidence="2">Catalyzes the reversible hydration of carbon dioxide to form bicarbonate.</text>
</comment>
<keyword evidence="5" id="KW-1185">Reference proteome</keyword>
<comment type="similarity">
    <text evidence="1">Belongs to the beta-class carbonic anhydrase family.</text>
</comment>
<evidence type="ECO:0000313" key="5">
    <source>
        <dbReference type="Proteomes" id="UP000675554"/>
    </source>
</evidence>
<dbReference type="AlphaFoldDB" id="A0A8T4J7P0"/>
<reference evidence="4" key="1">
    <citation type="submission" date="2021-04" db="EMBL/GenBank/DDBJ databases">
        <title>Sequencing of actinobacteria type strains.</title>
        <authorList>
            <person name="Nguyen G.-S."/>
            <person name="Wentzel A."/>
        </authorList>
    </citation>
    <scope>NUCLEOTIDE SEQUENCE</scope>
    <source>
        <strain evidence="4">DSM 42095</strain>
    </source>
</reference>
<gene>
    <name evidence="4" type="ORF">KDA82_36400</name>
</gene>
<evidence type="ECO:0000256" key="1">
    <source>
        <dbReference type="ARBA" id="ARBA00006217"/>
    </source>
</evidence>
<dbReference type="Proteomes" id="UP000675554">
    <property type="component" value="Unassembled WGS sequence"/>
</dbReference>
<evidence type="ECO:0000256" key="3">
    <source>
        <dbReference type="SAM" id="MobiDB-lite"/>
    </source>
</evidence>
<protein>
    <submittedName>
        <fullName evidence="4">Transporter</fullName>
    </submittedName>
</protein>
<proteinExistence type="inferred from homology"/>
<evidence type="ECO:0000313" key="4">
    <source>
        <dbReference type="EMBL" id="MBR7678357.1"/>
    </source>
</evidence>
<name>A0A8T4J7P0_9ACTN</name>
<dbReference type="Gene3D" id="3.40.1050.10">
    <property type="entry name" value="Carbonic anhydrase"/>
    <property type="match status" value="1"/>
</dbReference>
<dbReference type="GO" id="GO:0004089">
    <property type="term" value="F:carbonate dehydratase activity"/>
    <property type="evidence" value="ECO:0007669"/>
    <property type="project" value="InterPro"/>
</dbReference>
<dbReference type="GO" id="GO:0008270">
    <property type="term" value="F:zinc ion binding"/>
    <property type="evidence" value="ECO:0007669"/>
    <property type="project" value="InterPro"/>
</dbReference>
<feature type="non-terminal residue" evidence="4">
    <location>
        <position position="1"/>
    </location>
</feature>
<accession>A0A8T4J7P0</accession>
<comment type="caution">
    <text evidence="4">The sequence shown here is derived from an EMBL/GenBank/DDBJ whole genome shotgun (WGS) entry which is preliminary data.</text>
</comment>
<dbReference type="InterPro" id="IPR001765">
    <property type="entry name" value="Carbonic_anhydrase"/>
</dbReference>